<dbReference type="HAMAP" id="MF_00090">
    <property type="entry name" value="PIMT"/>
    <property type="match status" value="1"/>
</dbReference>
<evidence type="ECO:0000256" key="2">
    <source>
        <dbReference type="ARBA" id="ARBA00005369"/>
    </source>
</evidence>
<dbReference type="EC" id="2.1.1.77" evidence="7"/>
<dbReference type="NCBIfam" id="NF001453">
    <property type="entry name" value="PRK00312.1"/>
    <property type="match status" value="1"/>
</dbReference>
<proteinExistence type="inferred from homology"/>
<evidence type="ECO:0000256" key="3">
    <source>
        <dbReference type="ARBA" id="ARBA00022490"/>
    </source>
</evidence>
<evidence type="ECO:0000256" key="7">
    <source>
        <dbReference type="HAMAP-Rule" id="MF_00090"/>
    </source>
</evidence>
<evidence type="ECO:0000256" key="1">
    <source>
        <dbReference type="ARBA" id="ARBA00004496"/>
    </source>
</evidence>
<dbReference type="Proteomes" id="UP000199412">
    <property type="component" value="Unassembled WGS sequence"/>
</dbReference>
<comment type="catalytic activity">
    <reaction evidence="7">
        <text>[protein]-L-isoaspartate + S-adenosyl-L-methionine = [protein]-L-isoaspartate alpha-methyl ester + S-adenosyl-L-homocysteine</text>
        <dbReference type="Rhea" id="RHEA:12705"/>
        <dbReference type="Rhea" id="RHEA-COMP:12143"/>
        <dbReference type="Rhea" id="RHEA-COMP:12144"/>
        <dbReference type="ChEBI" id="CHEBI:57856"/>
        <dbReference type="ChEBI" id="CHEBI:59789"/>
        <dbReference type="ChEBI" id="CHEBI:90596"/>
        <dbReference type="ChEBI" id="CHEBI:90598"/>
        <dbReference type="EC" id="2.1.1.77"/>
    </reaction>
</comment>
<dbReference type="InterPro" id="IPR000682">
    <property type="entry name" value="PCMT"/>
</dbReference>
<sequence length="217" mass="24041">MNGGAHDHKIRLLMDLRRTGVTDTRVLSALETVPREVFVSDPFLEHAYDNRALPIDCGQTISQPLVVGLMTQYLTLGPRDKVLEIGTGSGYQAAVLSKVARRVYTVERHAPLLAQAEARFKHLSLTNIVTRHGDGMKGWPEQAPFTRIMVTAAARQIPEGLADQLDDGGVMVLPVGDADQQWVMRVTRSNHRLHTERLLAVRFVPLLDGVPDHDPDT</sequence>
<dbReference type="NCBIfam" id="TIGR00080">
    <property type="entry name" value="pimt"/>
    <property type="match status" value="1"/>
</dbReference>
<evidence type="ECO:0000256" key="5">
    <source>
        <dbReference type="ARBA" id="ARBA00022679"/>
    </source>
</evidence>
<dbReference type="AlphaFoldDB" id="A0A1G6WJ93"/>
<keyword evidence="9" id="KW-1185">Reference proteome</keyword>
<evidence type="ECO:0000313" key="8">
    <source>
        <dbReference type="EMBL" id="SDD65854.1"/>
    </source>
</evidence>
<dbReference type="STRING" id="69960.SAMN05421720_101175"/>
<comment type="subcellular location">
    <subcellularLocation>
        <location evidence="1 7">Cytoplasm</location>
    </subcellularLocation>
</comment>
<dbReference type="SUPFAM" id="SSF53335">
    <property type="entry name" value="S-adenosyl-L-methionine-dependent methyltransferases"/>
    <property type="match status" value="1"/>
</dbReference>
<comment type="similarity">
    <text evidence="2 7">Belongs to the methyltransferase superfamily. L-isoaspartyl/D-aspartyl protein methyltransferase family.</text>
</comment>
<dbReference type="GO" id="GO:0004719">
    <property type="term" value="F:protein-L-isoaspartate (D-aspartate) O-methyltransferase activity"/>
    <property type="evidence" value="ECO:0007669"/>
    <property type="project" value="UniProtKB-UniRule"/>
</dbReference>
<dbReference type="EMBL" id="FNAP01000001">
    <property type="protein sequence ID" value="SDD65854.1"/>
    <property type="molecule type" value="Genomic_DNA"/>
</dbReference>
<gene>
    <name evidence="7" type="primary">pcm</name>
    <name evidence="8" type="ORF">SAMN05421720_101175</name>
</gene>
<organism evidence="8 9">
    <name type="scientific">Rhodospira trueperi</name>
    <dbReference type="NCBI Taxonomy" id="69960"/>
    <lineage>
        <taxon>Bacteria</taxon>
        <taxon>Pseudomonadati</taxon>
        <taxon>Pseudomonadota</taxon>
        <taxon>Alphaproteobacteria</taxon>
        <taxon>Rhodospirillales</taxon>
        <taxon>Rhodospirillaceae</taxon>
        <taxon>Rhodospira</taxon>
    </lineage>
</organism>
<accession>A0A1G6WJ93</accession>
<comment type="function">
    <text evidence="7">Catalyzes the methyl esterification of L-isoaspartyl residues in peptides and proteins that result from spontaneous decomposition of normal L-aspartyl and L-asparaginyl residues. It plays a role in the repair and/or degradation of damaged proteins.</text>
</comment>
<dbReference type="FunFam" id="3.40.50.150:FF:000010">
    <property type="entry name" value="Protein-L-isoaspartate O-methyltransferase"/>
    <property type="match status" value="1"/>
</dbReference>
<dbReference type="Gene3D" id="3.40.50.150">
    <property type="entry name" value="Vaccinia Virus protein VP39"/>
    <property type="match status" value="1"/>
</dbReference>
<keyword evidence="3 7" id="KW-0963">Cytoplasm</keyword>
<keyword evidence="4 7" id="KW-0489">Methyltransferase</keyword>
<reference evidence="8 9" key="1">
    <citation type="submission" date="2016-10" db="EMBL/GenBank/DDBJ databases">
        <authorList>
            <person name="de Groot N.N."/>
        </authorList>
    </citation>
    <scope>NUCLEOTIDE SEQUENCE [LARGE SCALE GENOMIC DNA]</scope>
    <source>
        <strain evidence="8 9">ATCC 700224</strain>
    </source>
</reference>
<dbReference type="PANTHER" id="PTHR11579">
    <property type="entry name" value="PROTEIN-L-ISOASPARTATE O-METHYLTRANSFERASE"/>
    <property type="match status" value="1"/>
</dbReference>
<dbReference type="Pfam" id="PF01135">
    <property type="entry name" value="PCMT"/>
    <property type="match status" value="1"/>
</dbReference>
<keyword evidence="5 7" id="KW-0808">Transferase</keyword>
<dbReference type="GO" id="GO:0005737">
    <property type="term" value="C:cytoplasm"/>
    <property type="evidence" value="ECO:0007669"/>
    <property type="project" value="UniProtKB-SubCell"/>
</dbReference>
<evidence type="ECO:0000256" key="4">
    <source>
        <dbReference type="ARBA" id="ARBA00022603"/>
    </source>
</evidence>
<dbReference type="GO" id="GO:0032259">
    <property type="term" value="P:methylation"/>
    <property type="evidence" value="ECO:0007669"/>
    <property type="project" value="UniProtKB-KW"/>
</dbReference>
<name>A0A1G6WJ93_9PROT</name>
<keyword evidence="6 7" id="KW-0949">S-adenosyl-L-methionine</keyword>
<dbReference type="GO" id="GO:0030091">
    <property type="term" value="P:protein repair"/>
    <property type="evidence" value="ECO:0007669"/>
    <property type="project" value="UniProtKB-UniRule"/>
</dbReference>
<protein>
    <recommendedName>
        <fullName evidence="7">Protein-L-isoaspartate O-methyltransferase</fullName>
        <ecNumber evidence="7">2.1.1.77</ecNumber>
    </recommendedName>
    <alternativeName>
        <fullName evidence="7">L-isoaspartyl protein carboxyl methyltransferase</fullName>
    </alternativeName>
    <alternativeName>
        <fullName evidence="7">Protein L-isoaspartyl methyltransferase</fullName>
    </alternativeName>
    <alternativeName>
        <fullName evidence="7">Protein-beta-aspartate methyltransferase</fullName>
        <shortName evidence="7">PIMT</shortName>
    </alternativeName>
</protein>
<dbReference type="CDD" id="cd02440">
    <property type="entry name" value="AdoMet_MTases"/>
    <property type="match status" value="1"/>
</dbReference>
<dbReference type="PANTHER" id="PTHR11579:SF0">
    <property type="entry name" value="PROTEIN-L-ISOASPARTATE(D-ASPARTATE) O-METHYLTRANSFERASE"/>
    <property type="match status" value="1"/>
</dbReference>
<feature type="active site" evidence="7">
    <location>
        <position position="62"/>
    </location>
</feature>
<dbReference type="InterPro" id="IPR029063">
    <property type="entry name" value="SAM-dependent_MTases_sf"/>
</dbReference>
<evidence type="ECO:0000256" key="6">
    <source>
        <dbReference type="ARBA" id="ARBA00022691"/>
    </source>
</evidence>
<evidence type="ECO:0000313" key="9">
    <source>
        <dbReference type="Proteomes" id="UP000199412"/>
    </source>
</evidence>